<dbReference type="PANTHER" id="PTHR38248">
    <property type="entry name" value="FUNK1 6"/>
    <property type="match status" value="1"/>
</dbReference>
<accession>A0A167KIZ6</accession>
<dbReference type="Gene3D" id="1.10.510.10">
    <property type="entry name" value="Transferase(Phosphotransferase) domain 1"/>
    <property type="match status" value="1"/>
</dbReference>
<evidence type="ECO:0000256" key="7">
    <source>
        <dbReference type="ARBA" id="ARBA00033194"/>
    </source>
</evidence>
<evidence type="ECO:0000256" key="4">
    <source>
        <dbReference type="ARBA" id="ARBA00013948"/>
    </source>
</evidence>
<comment type="catalytic activity">
    <reaction evidence="9">
        <text>L-seryl-[protein] + ATP = O-phospho-L-seryl-[protein] + ADP + H(+)</text>
        <dbReference type="Rhea" id="RHEA:17989"/>
        <dbReference type="Rhea" id="RHEA-COMP:9863"/>
        <dbReference type="Rhea" id="RHEA-COMP:11604"/>
        <dbReference type="ChEBI" id="CHEBI:15378"/>
        <dbReference type="ChEBI" id="CHEBI:29999"/>
        <dbReference type="ChEBI" id="CHEBI:30616"/>
        <dbReference type="ChEBI" id="CHEBI:83421"/>
        <dbReference type="ChEBI" id="CHEBI:456216"/>
        <dbReference type="EC" id="2.7.11.1"/>
    </reaction>
</comment>
<dbReference type="PROSITE" id="PS50011">
    <property type="entry name" value="PROTEIN_KINASE_DOM"/>
    <property type="match status" value="1"/>
</dbReference>
<feature type="region of interest" description="Disordered" evidence="10">
    <location>
        <begin position="475"/>
        <end position="533"/>
    </location>
</feature>
<protein>
    <recommendedName>
        <fullName evidence="5">EKC/KEOPS complex subunit BUD32</fullName>
        <ecNumber evidence="3">2.7.11.1</ecNumber>
    </recommendedName>
    <alternativeName>
        <fullName evidence="6 7">Atypical Serine/threonine protein kinase BUD32</fullName>
    </alternativeName>
    <alternativeName>
        <fullName evidence="4">EKC/KEOPS complex subunit bud32</fullName>
    </alternativeName>
</protein>
<gene>
    <name evidence="12" type="ORF">NOR_00387</name>
</gene>
<dbReference type="EC" id="2.7.11.1" evidence="3"/>
<evidence type="ECO:0000256" key="2">
    <source>
        <dbReference type="ARBA" id="ARBA00011534"/>
    </source>
</evidence>
<dbReference type="SUPFAM" id="SSF56112">
    <property type="entry name" value="Protein kinase-like (PK-like)"/>
    <property type="match status" value="1"/>
</dbReference>
<name>A0A167KIZ6_METRR</name>
<dbReference type="OrthoDB" id="5139907at2759"/>
<comment type="function">
    <text evidence="1">Component of the EKC/KEOPS complex that is required for the formation of a threonylcarbamoyl group on adenosine at position 37 (t(6)A37) in tRNAs that read codons beginning with adenine. The complex is probably involved in the transfer of the threonylcarbamoyl moiety of threonylcarbamoyl-AMP (TC-AMP) to the N6 group of A37. BUD32 has ATPase activity in the context of the EKC/KEOPS complex and likely plays a supporting role to the catalytic subunit KAE1. The EKC/KEOPS complex also promotes both telomere uncapping and telomere elongation. The complex is required for efficient recruitment of transcriptional coactivators.</text>
</comment>
<evidence type="ECO:0000313" key="13">
    <source>
        <dbReference type="Proteomes" id="UP000243498"/>
    </source>
</evidence>
<dbReference type="Proteomes" id="UP000243498">
    <property type="component" value="Unassembled WGS sequence"/>
</dbReference>
<dbReference type="GO" id="GO:0005524">
    <property type="term" value="F:ATP binding"/>
    <property type="evidence" value="ECO:0007669"/>
    <property type="project" value="InterPro"/>
</dbReference>
<proteinExistence type="predicted"/>
<reference evidence="12 13" key="1">
    <citation type="journal article" date="2016" name="Genome Biol. Evol.">
        <title>Divergent and convergent evolution of fungal pathogenicity.</title>
        <authorList>
            <person name="Shang Y."/>
            <person name="Xiao G."/>
            <person name="Zheng P."/>
            <person name="Cen K."/>
            <person name="Zhan S."/>
            <person name="Wang C."/>
        </authorList>
    </citation>
    <scope>NUCLEOTIDE SEQUENCE [LARGE SCALE GENOMIC DNA]</scope>
    <source>
        <strain evidence="12 13">RCEF 4871</strain>
    </source>
</reference>
<dbReference type="OMA" id="ARIMIGT"/>
<dbReference type="STRING" id="1081105.A0A167KIZ6"/>
<evidence type="ECO:0000256" key="6">
    <source>
        <dbReference type="ARBA" id="ARBA00030980"/>
    </source>
</evidence>
<evidence type="ECO:0000256" key="8">
    <source>
        <dbReference type="ARBA" id="ARBA00047899"/>
    </source>
</evidence>
<comment type="caution">
    <text evidence="12">The sequence shown here is derived from an EMBL/GenBank/DDBJ whole genome shotgun (WGS) entry which is preliminary data.</text>
</comment>
<dbReference type="InterPro" id="IPR011009">
    <property type="entry name" value="Kinase-like_dom_sf"/>
</dbReference>
<evidence type="ECO:0000256" key="9">
    <source>
        <dbReference type="ARBA" id="ARBA00048679"/>
    </source>
</evidence>
<feature type="compositionally biased region" description="Basic and acidic residues" evidence="10">
    <location>
        <begin position="475"/>
        <end position="487"/>
    </location>
</feature>
<dbReference type="InterPro" id="IPR040976">
    <property type="entry name" value="Pkinase_fungal"/>
</dbReference>
<sequence>MALSKEQIKIIADHPLNDLLARLPDTLHALTESHGSWRADVAALLGILVDSTAAYNLLLSDGSGNVADKLFPVRQKVRLGGSLNFSHFRTLLDTIINKSPDTDVWSAVIALIDAVNPPTPPPSSIVRTACGTPVKTSSSRLADSETRDIIERELFYEIRDCTHRSVPGFFEKHFDSTKWTKKQKNMLRSILANHDGARWENFPANPLEAHVWDWLADLEAKALTGAAYSLHTNKSANEFKNRKGQMDIFFQKPSRSKSGRFYYKHVLIVGEHKRSLNTADFKACLLQLTRHVRSIFDDQPMRRFVHAFTIKATTMELWIFDRSGAYSSGEFDIHRDPEKFARALVAYATMDDESMGLDKSIDWESGSRYITIQNADGKSERVKLEQLLVKQRAVVCRGTTCFATKKGVAKFSWRSAKRQPSEVKHLQRAHEKGVEGVATLIGHSEIMTIADLRAGLDFSDKTRYNFRTTIHDRSDGYSRLQDTDTSRSSRKRKLLDEDTRPPARLRPNSQGSALGTACEDQTSEEVNDKAKPSLYKLDQNEPYENRILSCLVISPAGRVISDFHTIQELLETLRDAIRAHQSLYIKGRILHRDISSNNIIITKPETSGGFKGMLIDLDLAKERDSKPFGARNQTGTMQFMAIQVLRGADHTYRHDLESFFHVLLWLCALCAWDEKRKLYDEDEAQPAVSILRKWEIGNFVDIADAKEGHMTVNGVERIMDEFPNACYAAKSLCLRIRSLLFGDTARIMIGTPAGDPQRLYEAILTSFDEAIEQI</sequence>
<evidence type="ECO:0000256" key="5">
    <source>
        <dbReference type="ARBA" id="ARBA00019973"/>
    </source>
</evidence>
<evidence type="ECO:0000313" key="12">
    <source>
        <dbReference type="EMBL" id="OAA51794.1"/>
    </source>
</evidence>
<dbReference type="PANTHER" id="PTHR38248:SF2">
    <property type="entry name" value="FUNK1 11"/>
    <property type="match status" value="1"/>
</dbReference>
<keyword evidence="12" id="KW-0418">Kinase</keyword>
<evidence type="ECO:0000256" key="10">
    <source>
        <dbReference type="SAM" id="MobiDB-lite"/>
    </source>
</evidence>
<dbReference type="InterPro" id="IPR000719">
    <property type="entry name" value="Prot_kinase_dom"/>
</dbReference>
<evidence type="ECO:0000259" key="11">
    <source>
        <dbReference type="PROSITE" id="PS50011"/>
    </source>
</evidence>
<keyword evidence="13" id="KW-1185">Reference proteome</keyword>
<feature type="domain" description="Protein kinase" evidence="11">
    <location>
        <begin position="320"/>
        <end position="774"/>
    </location>
</feature>
<organism evidence="12 13">
    <name type="scientific">Metarhizium rileyi (strain RCEF 4871)</name>
    <name type="common">Nomuraea rileyi</name>
    <dbReference type="NCBI Taxonomy" id="1649241"/>
    <lineage>
        <taxon>Eukaryota</taxon>
        <taxon>Fungi</taxon>
        <taxon>Dikarya</taxon>
        <taxon>Ascomycota</taxon>
        <taxon>Pezizomycotina</taxon>
        <taxon>Sordariomycetes</taxon>
        <taxon>Hypocreomycetidae</taxon>
        <taxon>Hypocreales</taxon>
        <taxon>Clavicipitaceae</taxon>
        <taxon>Metarhizium</taxon>
    </lineage>
</organism>
<keyword evidence="12" id="KW-0808">Transferase</keyword>
<dbReference type="InterPro" id="IPR008266">
    <property type="entry name" value="Tyr_kinase_AS"/>
</dbReference>
<comment type="catalytic activity">
    <reaction evidence="8">
        <text>L-threonyl-[protein] + ATP = O-phospho-L-threonyl-[protein] + ADP + H(+)</text>
        <dbReference type="Rhea" id="RHEA:46608"/>
        <dbReference type="Rhea" id="RHEA-COMP:11060"/>
        <dbReference type="Rhea" id="RHEA-COMP:11605"/>
        <dbReference type="ChEBI" id="CHEBI:15378"/>
        <dbReference type="ChEBI" id="CHEBI:30013"/>
        <dbReference type="ChEBI" id="CHEBI:30616"/>
        <dbReference type="ChEBI" id="CHEBI:61977"/>
        <dbReference type="ChEBI" id="CHEBI:456216"/>
        <dbReference type="EC" id="2.7.11.1"/>
    </reaction>
</comment>
<dbReference type="EMBL" id="AZHC01000001">
    <property type="protein sequence ID" value="OAA51794.1"/>
    <property type="molecule type" value="Genomic_DNA"/>
</dbReference>
<dbReference type="Pfam" id="PF17667">
    <property type="entry name" value="Pkinase_fungal"/>
    <property type="match status" value="1"/>
</dbReference>
<evidence type="ECO:0000256" key="3">
    <source>
        <dbReference type="ARBA" id="ARBA00012513"/>
    </source>
</evidence>
<comment type="subunit">
    <text evidence="2">Component of the EKC/KEOPS complex composed of at least BUD32, CGI121, GON7, KAE1 and PCC1; the whole complex dimerizes.</text>
</comment>
<evidence type="ECO:0000256" key="1">
    <source>
        <dbReference type="ARBA" id="ARBA00003747"/>
    </source>
</evidence>
<dbReference type="PROSITE" id="PS00109">
    <property type="entry name" value="PROTEIN_KINASE_TYR"/>
    <property type="match status" value="1"/>
</dbReference>
<dbReference type="GO" id="GO:0004674">
    <property type="term" value="F:protein serine/threonine kinase activity"/>
    <property type="evidence" value="ECO:0007669"/>
    <property type="project" value="UniProtKB-EC"/>
</dbReference>
<dbReference type="AlphaFoldDB" id="A0A167KIZ6"/>